<keyword evidence="2" id="KW-1185">Reference proteome</keyword>
<dbReference type="Proteomes" id="UP001145742">
    <property type="component" value="Unassembled WGS sequence"/>
</dbReference>
<protein>
    <submittedName>
        <fullName evidence="1">Uncharacterized protein</fullName>
    </submittedName>
</protein>
<evidence type="ECO:0000313" key="2">
    <source>
        <dbReference type="Proteomes" id="UP001145742"/>
    </source>
</evidence>
<evidence type="ECO:0000313" key="1">
    <source>
        <dbReference type="EMBL" id="KAJ7410817.1"/>
    </source>
</evidence>
<sequence length="162" mass="18350">MFVLKQVQRTMKLVKDLESKSYEEQLRDLRLFSLKKRRLSGDFITLYTYLKGGCSQVGVCLLSQESSNTTRGQSPAVQEKIQGPDFTLHLAHTPSGLGLQPMLLPTLTSPSRSLMLVTIKFSILLLLLDIEFIRIHKTPLYIRTIKGQEVVSANLLLLVYKN</sequence>
<proteinExistence type="predicted"/>
<reference evidence="1" key="1">
    <citation type="submission" date="2019-10" db="EMBL/GenBank/DDBJ databases">
        <authorList>
            <person name="Soares A.E.R."/>
            <person name="Aleixo A."/>
            <person name="Schneider P."/>
            <person name="Miyaki C.Y."/>
            <person name="Schneider M.P."/>
            <person name="Mello C."/>
            <person name="Vasconcelos A.T.R."/>
        </authorList>
    </citation>
    <scope>NUCLEOTIDE SEQUENCE</scope>
    <source>
        <tissue evidence="1">Muscle</tissue>
    </source>
</reference>
<comment type="caution">
    <text evidence="1">The sequence shown here is derived from an EMBL/GenBank/DDBJ whole genome shotgun (WGS) entry which is preliminary data.</text>
</comment>
<dbReference type="EMBL" id="WHWB01034383">
    <property type="protein sequence ID" value="KAJ7410817.1"/>
    <property type="molecule type" value="Genomic_DNA"/>
</dbReference>
<organism evidence="1 2">
    <name type="scientific">Willisornis vidua</name>
    <name type="common">Xingu scale-backed antbird</name>
    <dbReference type="NCBI Taxonomy" id="1566151"/>
    <lineage>
        <taxon>Eukaryota</taxon>
        <taxon>Metazoa</taxon>
        <taxon>Chordata</taxon>
        <taxon>Craniata</taxon>
        <taxon>Vertebrata</taxon>
        <taxon>Euteleostomi</taxon>
        <taxon>Archelosauria</taxon>
        <taxon>Archosauria</taxon>
        <taxon>Dinosauria</taxon>
        <taxon>Saurischia</taxon>
        <taxon>Theropoda</taxon>
        <taxon>Coelurosauria</taxon>
        <taxon>Aves</taxon>
        <taxon>Neognathae</taxon>
        <taxon>Neoaves</taxon>
        <taxon>Telluraves</taxon>
        <taxon>Australaves</taxon>
        <taxon>Passeriformes</taxon>
        <taxon>Thamnophilidae</taxon>
        <taxon>Willisornis</taxon>
    </lineage>
</organism>
<accession>A0ABQ9CWZ2</accession>
<name>A0ABQ9CWZ2_9PASS</name>
<gene>
    <name evidence="1" type="ORF">WISP_106078</name>
</gene>